<evidence type="ECO:0000256" key="1">
    <source>
        <dbReference type="SAM" id="MobiDB-lite"/>
    </source>
</evidence>
<dbReference type="EMBL" id="WEGK01000001">
    <property type="protein sequence ID" value="MQY17097.1"/>
    <property type="molecule type" value="Genomic_DNA"/>
</dbReference>
<gene>
    <name evidence="2" type="ORF">NRB20_01600</name>
</gene>
<reference evidence="2 3" key="1">
    <citation type="submission" date="2019-10" db="EMBL/GenBank/DDBJ databases">
        <title>Nocardia macrotermitis sp. nov. and Nocardia aurantia sp. nov., isolated from the gut of fungus growing-termite Macrotermes natalensis.</title>
        <authorList>
            <person name="Benndorf R."/>
            <person name="Schwitalla J."/>
            <person name="Martin K."/>
            <person name="De Beer W."/>
            <person name="Kaster A.-K."/>
            <person name="Vollmers J."/>
            <person name="Poulsen M."/>
            <person name="Beemelmanns C."/>
        </authorList>
    </citation>
    <scope>NUCLEOTIDE SEQUENCE [LARGE SCALE GENOMIC DNA]</scope>
    <source>
        <strain evidence="2 3">RB20</strain>
    </source>
</reference>
<dbReference type="AlphaFoldDB" id="A0A7K0CUD7"/>
<evidence type="ECO:0008006" key="4">
    <source>
        <dbReference type="Google" id="ProtNLM"/>
    </source>
</evidence>
<sequence>MYGPVYEAGSATRSEAGRPAAPALTSQLEAQIQLRVRAALGPDADPIAAERLAALYASALLDAGEGYATHTDGSRSIDHVAHRILNRH</sequence>
<comment type="caution">
    <text evidence="2">The sequence shown here is derived from an EMBL/GenBank/DDBJ whole genome shotgun (WGS) entry which is preliminary data.</text>
</comment>
<keyword evidence="3" id="KW-1185">Reference proteome</keyword>
<evidence type="ECO:0000313" key="2">
    <source>
        <dbReference type="EMBL" id="MQY17097.1"/>
    </source>
</evidence>
<proteinExistence type="predicted"/>
<feature type="region of interest" description="Disordered" evidence="1">
    <location>
        <begin position="1"/>
        <end position="22"/>
    </location>
</feature>
<organism evidence="2 3">
    <name type="scientific">Nocardia macrotermitis</name>
    <dbReference type="NCBI Taxonomy" id="2585198"/>
    <lineage>
        <taxon>Bacteria</taxon>
        <taxon>Bacillati</taxon>
        <taxon>Actinomycetota</taxon>
        <taxon>Actinomycetes</taxon>
        <taxon>Mycobacteriales</taxon>
        <taxon>Nocardiaceae</taxon>
        <taxon>Nocardia</taxon>
    </lineage>
</organism>
<dbReference type="Proteomes" id="UP000438448">
    <property type="component" value="Unassembled WGS sequence"/>
</dbReference>
<evidence type="ECO:0000313" key="3">
    <source>
        <dbReference type="Proteomes" id="UP000438448"/>
    </source>
</evidence>
<dbReference type="RefSeq" id="WP_153407245.1">
    <property type="nucleotide sequence ID" value="NZ_WEGK01000001.1"/>
</dbReference>
<dbReference type="OrthoDB" id="4560312at2"/>
<name>A0A7K0CUD7_9NOCA</name>
<protein>
    <recommendedName>
        <fullName evidence="4">TetR family transcriptional regulator</fullName>
    </recommendedName>
</protein>
<accession>A0A7K0CUD7</accession>